<dbReference type="Gene3D" id="3.30.565.10">
    <property type="entry name" value="Histidine kinase-like ATPase, C-terminal domain"/>
    <property type="match status" value="1"/>
</dbReference>
<keyword evidence="4 7" id="KW-0418">Kinase</keyword>
<dbReference type="GO" id="GO:0016989">
    <property type="term" value="F:sigma factor antagonist activity"/>
    <property type="evidence" value="ECO:0007669"/>
    <property type="project" value="InterPro"/>
</dbReference>
<dbReference type="GO" id="GO:0030436">
    <property type="term" value="P:asexual sporulation"/>
    <property type="evidence" value="ECO:0007669"/>
    <property type="project" value="UniProtKB-UniRule"/>
</dbReference>
<dbReference type="PANTHER" id="PTHR35526">
    <property type="entry name" value="ANTI-SIGMA-F FACTOR RSBW-RELATED"/>
    <property type="match status" value="1"/>
</dbReference>
<dbReference type="InterPro" id="IPR010194">
    <property type="entry name" value="Anti-sigma_F"/>
</dbReference>
<comment type="function">
    <text evidence="7">Binds to sigma F and blocks its ability to form an RNA polymerase holoenzyme (E-sigma F). Phosphorylates SpoIIAA on a serine residue. This phosphorylation may enable SpoIIAA to act as an anti-anti-sigma factor that counteracts SpoIIAB and thus releases sigma F from inhibition.</text>
</comment>
<dbReference type="GO" id="GO:0005524">
    <property type="term" value="F:ATP binding"/>
    <property type="evidence" value="ECO:0007669"/>
    <property type="project" value="UniProtKB-KW"/>
</dbReference>
<dbReference type="NCBIfam" id="TIGR01925">
    <property type="entry name" value="spIIAB"/>
    <property type="match status" value="1"/>
</dbReference>
<keyword evidence="5 7" id="KW-0067">ATP-binding</keyword>
<comment type="catalytic activity">
    <reaction evidence="7">
        <text>L-seryl-[protein] + ATP = O-phospho-L-seryl-[protein] + ADP + H(+)</text>
        <dbReference type="Rhea" id="RHEA:17989"/>
        <dbReference type="Rhea" id="RHEA-COMP:9863"/>
        <dbReference type="Rhea" id="RHEA-COMP:11604"/>
        <dbReference type="ChEBI" id="CHEBI:15378"/>
        <dbReference type="ChEBI" id="CHEBI:29999"/>
        <dbReference type="ChEBI" id="CHEBI:30616"/>
        <dbReference type="ChEBI" id="CHEBI:83421"/>
        <dbReference type="ChEBI" id="CHEBI:456216"/>
        <dbReference type="EC" id="2.7.11.1"/>
    </reaction>
</comment>
<name>A0A366IC73_9FIRM</name>
<dbReference type="GO" id="GO:0004674">
    <property type="term" value="F:protein serine/threonine kinase activity"/>
    <property type="evidence" value="ECO:0007669"/>
    <property type="project" value="UniProtKB-KW"/>
</dbReference>
<accession>A0A366IC73</accession>
<evidence type="ECO:0000256" key="3">
    <source>
        <dbReference type="ARBA" id="ARBA00022741"/>
    </source>
</evidence>
<keyword evidence="3 7" id="KW-0547">Nucleotide-binding</keyword>
<dbReference type="GO" id="GO:0106310">
    <property type="term" value="F:protein serine kinase activity"/>
    <property type="evidence" value="ECO:0007669"/>
    <property type="project" value="RHEA"/>
</dbReference>
<protein>
    <recommendedName>
        <fullName evidence="7">Anti-sigma F factor</fullName>
        <ecNumber evidence="7">2.7.11.1</ecNumber>
    </recommendedName>
    <alternativeName>
        <fullName evidence="7">Stage II sporulation protein AB</fullName>
    </alternativeName>
</protein>
<dbReference type="SUPFAM" id="SSF55874">
    <property type="entry name" value="ATPase domain of HSP90 chaperone/DNA topoisomerase II/histidine kinase"/>
    <property type="match status" value="1"/>
</dbReference>
<dbReference type="PANTHER" id="PTHR35526:SF3">
    <property type="entry name" value="ANTI-SIGMA-F FACTOR RSBW"/>
    <property type="match status" value="1"/>
</dbReference>
<sequence>MMNNRMKLEILSKSDNESFARVVVSAFAAKLDPTIEEITDIKTAVSEAVTNSIIHGYNRDDEVIHITCEIDKNTVIIEVIDYGVGIKDVGKAMEPLFTSKPEMERSGMGFTVMESFMDEVEVKSIPGVETRVKMKKTINSAMNR</sequence>
<dbReference type="InterPro" id="IPR036890">
    <property type="entry name" value="HATPase_C_sf"/>
</dbReference>
<evidence type="ECO:0000256" key="1">
    <source>
        <dbReference type="ARBA" id="ARBA00022527"/>
    </source>
</evidence>
<reference evidence="9 10" key="1">
    <citation type="submission" date="2018-06" db="EMBL/GenBank/DDBJ databases">
        <title>Genomic Encyclopedia of Type Strains, Phase IV (KMG-IV): sequencing the most valuable type-strain genomes for metagenomic binning, comparative biology and taxonomic classification.</title>
        <authorList>
            <person name="Goeker M."/>
        </authorList>
    </citation>
    <scope>NUCLEOTIDE SEQUENCE [LARGE SCALE GENOMIC DNA]</scope>
    <source>
        <strain evidence="9 10">DSM 22112</strain>
    </source>
</reference>
<dbReference type="HAMAP" id="MF_00637">
    <property type="entry name" value="Anti_sigma_F"/>
    <property type="match status" value="1"/>
</dbReference>
<dbReference type="Proteomes" id="UP000253490">
    <property type="component" value="Unassembled WGS sequence"/>
</dbReference>
<gene>
    <name evidence="7" type="primary">spoIIAB</name>
    <name evidence="9" type="ORF">DES36_103128</name>
</gene>
<dbReference type="RefSeq" id="WP_113919795.1">
    <property type="nucleotide sequence ID" value="NZ_QNRX01000003.1"/>
</dbReference>
<evidence type="ECO:0000313" key="9">
    <source>
        <dbReference type="EMBL" id="RBP68366.1"/>
    </source>
</evidence>
<evidence type="ECO:0000256" key="2">
    <source>
        <dbReference type="ARBA" id="ARBA00022679"/>
    </source>
</evidence>
<comment type="similarity">
    <text evidence="7">Belongs to the anti-sigma-factor family.</text>
</comment>
<keyword evidence="6 7" id="KW-0749">Sporulation</keyword>
<dbReference type="SMART" id="SM00387">
    <property type="entry name" value="HATPase_c"/>
    <property type="match status" value="1"/>
</dbReference>
<dbReference type="EC" id="2.7.11.1" evidence="7"/>
<dbReference type="Pfam" id="PF13581">
    <property type="entry name" value="HATPase_c_2"/>
    <property type="match status" value="1"/>
</dbReference>
<proteinExistence type="inferred from homology"/>
<dbReference type="InterPro" id="IPR003594">
    <property type="entry name" value="HATPase_dom"/>
</dbReference>
<dbReference type="GO" id="GO:0042174">
    <property type="term" value="P:negative regulation of sporulation resulting in formation of a cellular spore"/>
    <property type="evidence" value="ECO:0007669"/>
    <property type="project" value="InterPro"/>
</dbReference>
<evidence type="ECO:0000256" key="5">
    <source>
        <dbReference type="ARBA" id="ARBA00022840"/>
    </source>
</evidence>
<evidence type="ECO:0000256" key="4">
    <source>
        <dbReference type="ARBA" id="ARBA00022777"/>
    </source>
</evidence>
<dbReference type="GO" id="GO:0030435">
    <property type="term" value="P:sporulation resulting in formation of a cellular spore"/>
    <property type="evidence" value="ECO:0007669"/>
    <property type="project" value="UniProtKB-KW"/>
</dbReference>
<keyword evidence="2 7" id="KW-0808">Transferase</keyword>
<keyword evidence="10" id="KW-1185">Reference proteome</keyword>
<evidence type="ECO:0000256" key="6">
    <source>
        <dbReference type="ARBA" id="ARBA00022969"/>
    </source>
</evidence>
<evidence type="ECO:0000256" key="7">
    <source>
        <dbReference type="HAMAP-Rule" id="MF_00637"/>
    </source>
</evidence>
<evidence type="ECO:0000259" key="8">
    <source>
        <dbReference type="SMART" id="SM00387"/>
    </source>
</evidence>
<evidence type="ECO:0000313" key="10">
    <source>
        <dbReference type="Proteomes" id="UP000253490"/>
    </source>
</evidence>
<comment type="caution">
    <text evidence="9">The sequence shown here is derived from an EMBL/GenBank/DDBJ whole genome shotgun (WGS) entry which is preliminary data.</text>
</comment>
<dbReference type="AlphaFoldDB" id="A0A366IC73"/>
<feature type="domain" description="Histidine kinase/HSP90-like ATPase" evidence="8">
    <location>
        <begin position="36"/>
        <end position="140"/>
    </location>
</feature>
<comment type="catalytic activity">
    <reaction evidence="7">
        <text>L-threonyl-[protein] + ATP = O-phospho-L-threonyl-[protein] + ADP + H(+)</text>
        <dbReference type="Rhea" id="RHEA:46608"/>
        <dbReference type="Rhea" id="RHEA-COMP:11060"/>
        <dbReference type="Rhea" id="RHEA-COMP:11605"/>
        <dbReference type="ChEBI" id="CHEBI:15378"/>
        <dbReference type="ChEBI" id="CHEBI:30013"/>
        <dbReference type="ChEBI" id="CHEBI:30616"/>
        <dbReference type="ChEBI" id="CHEBI:61977"/>
        <dbReference type="ChEBI" id="CHEBI:456216"/>
        <dbReference type="EC" id="2.7.11.1"/>
    </reaction>
</comment>
<organism evidence="9 10">
    <name type="scientific">Alkalibaculum bacchi</name>
    <dbReference type="NCBI Taxonomy" id="645887"/>
    <lineage>
        <taxon>Bacteria</taxon>
        <taxon>Bacillati</taxon>
        <taxon>Bacillota</taxon>
        <taxon>Clostridia</taxon>
        <taxon>Eubacteriales</taxon>
        <taxon>Eubacteriaceae</taxon>
        <taxon>Alkalibaculum</taxon>
    </lineage>
</organism>
<keyword evidence="1 7" id="KW-0723">Serine/threonine-protein kinase</keyword>
<dbReference type="EMBL" id="QNRX01000003">
    <property type="protein sequence ID" value="RBP68366.1"/>
    <property type="molecule type" value="Genomic_DNA"/>
</dbReference>
<dbReference type="OrthoDB" id="9768808at2"/>
<dbReference type="InterPro" id="IPR050267">
    <property type="entry name" value="Anti-sigma-factor_SerPK"/>
</dbReference>